<evidence type="ECO:0000256" key="2">
    <source>
        <dbReference type="ARBA" id="ARBA00007175"/>
    </source>
</evidence>
<evidence type="ECO:0000256" key="5">
    <source>
        <dbReference type="ARBA" id="ARBA00023054"/>
    </source>
</evidence>
<dbReference type="InterPro" id="IPR019186">
    <property type="entry name" value="Nucleolar_protein_12"/>
</dbReference>
<keyword evidence="4" id="KW-0694">RNA-binding</keyword>
<feature type="region of interest" description="Disordered" evidence="7">
    <location>
        <begin position="27"/>
        <end position="143"/>
    </location>
</feature>
<keyword evidence="6" id="KW-0539">Nucleus</keyword>
<evidence type="ECO:0000256" key="7">
    <source>
        <dbReference type="SAM" id="MobiDB-lite"/>
    </source>
</evidence>
<feature type="compositionally biased region" description="Basic residues" evidence="7">
    <location>
        <begin position="126"/>
        <end position="143"/>
    </location>
</feature>
<sequence>MPHYWEEADELERLVTSKTESILYDHPNHTVTGTTISDLDLSGVGLLPGEKPEVNYEEEKKTDVDDAPSKSSVTLPKKAGDPLLSKRICSLTASLHSRSQRKSAKRPSRIKKKKQTEGKVTGRTSKTQRRRQTGRSKVGRMRC</sequence>
<feature type="compositionally biased region" description="Basic residues" evidence="7">
    <location>
        <begin position="98"/>
        <end position="114"/>
    </location>
</feature>
<keyword evidence="9" id="KW-1185">Reference proteome</keyword>
<name>A0A8T2ID48_9PIPI</name>
<dbReference type="Proteomes" id="UP000812440">
    <property type="component" value="Unassembled WGS sequence"/>
</dbReference>
<accession>A0A8T2ID48</accession>
<dbReference type="PANTHER" id="PTHR14577">
    <property type="entry name" value="NUCLEOLAR PROTEIN 12"/>
    <property type="match status" value="1"/>
</dbReference>
<comment type="subcellular location">
    <subcellularLocation>
        <location evidence="1">Nucleus</location>
        <location evidence="1">Nucleolus</location>
    </subcellularLocation>
</comment>
<feature type="compositionally biased region" description="Basic and acidic residues" evidence="7">
    <location>
        <begin position="50"/>
        <end position="68"/>
    </location>
</feature>
<dbReference type="EMBL" id="JAACNH010012534">
    <property type="protein sequence ID" value="KAG8429154.1"/>
    <property type="molecule type" value="Genomic_DNA"/>
</dbReference>
<protein>
    <recommendedName>
        <fullName evidence="3">Nucleolar protein 12</fullName>
    </recommendedName>
</protein>
<keyword evidence="4" id="KW-0699">rRNA-binding</keyword>
<comment type="caution">
    <text evidence="8">The sequence shown here is derived from an EMBL/GenBank/DDBJ whole genome shotgun (WGS) entry which is preliminary data.</text>
</comment>
<gene>
    <name evidence="8" type="ORF">GDO86_018177</name>
</gene>
<dbReference type="PANTHER" id="PTHR14577:SF0">
    <property type="entry name" value="NUCLEOLAR PROTEIN 12"/>
    <property type="match status" value="1"/>
</dbReference>
<dbReference type="GO" id="GO:0005730">
    <property type="term" value="C:nucleolus"/>
    <property type="evidence" value="ECO:0007669"/>
    <property type="project" value="UniProtKB-SubCell"/>
</dbReference>
<evidence type="ECO:0000256" key="1">
    <source>
        <dbReference type="ARBA" id="ARBA00004604"/>
    </source>
</evidence>
<proteinExistence type="inferred from homology"/>
<evidence type="ECO:0000313" key="9">
    <source>
        <dbReference type="Proteomes" id="UP000812440"/>
    </source>
</evidence>
<evidence type="ECO:0000313" key="8">
    <source>
        <dbReference type="EMBL" id="KAG8429154.1"/>
    </source>
</evidence>
<evidence type="ECO:0000256" key="3">
    <source>
        <dbReference type="ARBA" id="ARBA00015520"/>
    </source>
</evidence>
<evidence type="ECO:0000256" key="6">
    <source>
        <dbReference type="ARBA" id="ARBA00023242"/>
    </source>
</evidence>
<dbReference type="GO" id="GO:0019843">
    <property type="term" value="F:rRNA binding"/>
    <property type="evidence" value="ECO:0007669"/>
    <property type="project" value="UniProtKB-KW"/>
</dbReference>
<dbReference type="OrthoDB" id="551633at2759"/>
<organism evidence="8 9">
    <name type="scientific">Hymenochirus boettgeri</name>
    <name type="common">Congo dwarf clawed frog</name>
    <dbReference type="NCBI Taxonomy" id="247094"/>
    <lineage>
        <taxon>Eukaryota</taxon>
        <taxon>Metazoa</taxon>
        <taxon>Chordata</taxon>
        <taxon>Craniata</taxon>
        <taxon>Vertebrata</taxon>
        <taxon>Euteleostomi</taxon>
        <taxon>Amphibia</taxon>
        <taxon>Batrachia</taxon>
        <taxon>Anura</taxon>
        <taxon>Pipoidea</taxon>
        <taxon>Pipidae</taxon>
        <taxon>Pipinae</taxon>
        <taxon>Hymenochirus</taxon>
    </lineage>
</organism>
<comment type="similarity">
    <text evidence="2">Belongs to the RRP17 family.</text>
</comment>
<dbReference type="AlphaFoldDB" id="A0A8T2ID48"/>
<keyword evidence="5" id="KW-0175">Coiled coil</keyword>
<evidence type="ECO:0000256" key="4">
    <source>
        <dbReference type="ARBA" id="ARBA00022730"/>
    </source>
</evidence>
<reference evidence="8" key="1">
    <citation type="thesis" date="2020" institute="ProQuest LLC" country="789 East Eisenhower Parkway, Ann Arbor, MI, USA">
        <title>Comparative Genomics and Chromosome Evolution.</title>
        <authorList>
            <person name="Mudd A.B."/>
        </authorList>
    </citation>
    <scope>NUCLEOTIDE SEQUENCE</scope>
    <source>
        <strain evidence="8">Female2</strain>
        <tissue evidence="8">Blood</tissue>
    </source>
</reference>